<dbReference type="InterPro" id="IPR017907">
    <property type="entry name" value="Znf_RING_CS"/>
</dbReference>
<evidence type="ECO:0000313" key="6">
    <source>
        <dbReference type="Proteomes" id="UP000688137"/>
    </source>
</evidence>
<comment type="caution">
    <text evidence="5">The sequence shown here is derived from an EMBL/GenBank/DDBJ whole genome shotgun (WGS) entry which is preliminary data.</text>
</comment>
<keyword evidence="2" id="KW-0863">Zinc-finger</keyword>
<evidence type="ECO:0000313" key="5">
    <source>
        <dbReference type="EMBL" id="CAD8076085.1"/>
    </source>
</evidence>
<evidence type="ECO:0000256" key="2">
    <source>
        <dbReference type="ARBA" id="ARBA00022771"/>
    </source>
</evidence>
<dbReference type="OMA" id="CINRNYE"/>
<name>A0A8S1MF17_PARPR</name>
<keyword evidence="3" id="KW-0862">Zinc</keyword>
<gene>
    <name evidence="5" type="ORF">PPRIM_AZ9-3.1.T0550226</name>
</gene>
<keyword evidence="4" id="KW-0472">Membrane</keyword>
<evidence type="ECO:0000256" key="3">
    <source>
        <dbReference type="ARBA" id="ARBA00022833"/>
    </source>
</evidence>
<evidence type="ECO:0000256" key="1">
    <source>
        <dbReference type="ARBA" id="ARBA00022723"/>
    </source>
</evidence>
<keyword evidence="4" id="KW-1133">Transmembrane helix</keyword>
<organism evidence="5 6">
    <name type="scientific">Paramecium primaurelia</name>
    <dbReference type="NCBI Taxonomy" id="5886"/>
    <lineage>
        <taxon>Eukaryota</taxon>
        <taxon>Sar</taxon>
        <taxon>Alveolata</taxon>
        <taxon>Ciliophora</taxon>
        <taxon>Intramacronucleata</taxon>
        <taxon>Oligohymenophorea</taxon>
        <taxon>Peniculida</taxon>
        <taxon>Parameciidae</taxon>
        <taxon>Paramecium</taxon>
    </lineage>
</organism>
<evidence type="ECO:0008006" key="7">
    <source>
        <dbReference type="Google" id="ProtNLM"/>
    </source>
</evidence>
<keyword evidence="4" id="KW-0812">Transmembrane</keyword>
<dbReference type="Proteomes" id="UP000688137">
    <property type="component" value="Unassembled WGS sequence"/>
</dbReference>
<feature type="transmembrane region" description="Helical" evidence="4">
    <location>
        <begin position="21"/>
        <end position="44"/>
    </location>
</feature>
<keyword evidence="1" id="KW-0479">Metal-binding</keyword>
<sequence>MLVISIIPINIRSQYQKLDKLIYWQNLGNNLNFAIFCSIIHYFLNQKNYQPIQKFLNISQNSLSEDSHQLQQLIIQSLEEKNPILHFFRSLQQIDNYVDKIEQLLIQLCRIHFLIKNQKPYLNSIAIFLQIEINFLQNNEKLGRGQELILLSKNNDDFYFIIPLQQIQKLPLYKCVQCKQDQYCINMNCKHQICLNCIQTNKQNSEEDYFLCNCGQIIIKNKFLEDAIQETQNLQIIQAHHLLITEYYEQITEKDQMKIEYQKVEQKYQSQVYHQEIINSSNTLKQKFPERFQQINFQQRLLRSECDTFENQKNINFLQFTQSQERVNKTFQPYSIQTQNHFSEEISRNFDLMSYLDELQSQPFQDSNRITQQQQCSYCNSPFDEFNLQQDINCISHFIGACCVMGDYDNCPQCEKIKEIQYQLKKKFKPENISSLNYPTIYYEKQLPKQNKLIQSTPIVSSYYIRVPTMKEFYGPQIYERQNNNQSFQQNKLANKEFP</sequence>
<dbReference type="PROSITE" id="PS00518">
    <property type="entry name" value="ZF_RING_1"/>
    <property type="match status" value="1"/>
</dbReference>
<reference evidence="5" key="1">
    <citation type="submission" date="2021-01" db="EMBL/GenBank/DDBJ databases">
        <authorList>
            <consortium name="Genoscope - CEA"/>
            <person name="William W."/>
        </authorList>
    </citation>
    <scope>NUCLEOTIDE SEQUENCE</scope>
</reference>
<keyword evidence="6" id="KW-1185">Reference proteome</keyword>
<dbReference type="EMBL" id="CAJJDM010000055">
    <property type="protein sequence ID" value="CAD8076085.1"/>
    <property type="molecule type" value="Genomic_DNA"/>
</dbReference>
<protein>
    <recommendedName>
        <fullName evidence="7">RING-type domain-containing protein</fullName>
    </recommendedName>
</protein>
<accession>A0A8S1MF17</accession>
<dbReference type="GO" id="GO:0008270">
    <property type="term" value="F:zinc ion binding"/>
    <property type="evidence" value="ECO:0007669"/>
    <property type="project" value="UniProtKB-KW"/>
</dbReference>
<proteinExistence type="predicted"/>
<evidence type="ECO:0000256" key="4">
    <source>
        <dbReference type="SAM" id="Phobius"/>
    </source>
</evidence>
<dbReference type="AlphaFoldDB" id="A0A8S1MF17"/>